<accession>A0A6A0H3S6</accession>
<reference evidence="10" key="1">
    <citation type="submission" date="2014-08" db="EMBL/GenBank/DDBJ databases">
        <authorList>
            <person name="Murali S."/>
            <person name="Richards S."/>
            <person name="Bandaranaike D."/>
            <person name="Bellair M."/>
            <person name="Blankenburg K."/>
            <person name="Chao H."/>
            <person name="Dinh H."/>
            <person name="Doddapaneni H."/>
            <person name="Dugan-Rocha S."/>
            <person name="Elkadiri S."/>
            <person name="Gnanaolivu R."/>
            <person name="Hughes D."/>
            <person name="Lee S."/>
            <person name="Li M."/>
            <person name="Ming W."/>
            <person name="Munidasa M."/>
            <person name="Muniz J."/>
            <person name="Nguyen L."/>
            <person name="Osuji N."/>
            <person name="Pu L.-L."/>
            <person name="Puazo M."/>
            <person name="Skinner E."/>
            <person name="Qu C."/>
            <person name="Quiroz J."/>
            <person name="Raj R."/>
            <person name="Weissenberger G."/>
            <person name="Xin Y."/>
            <person name="Zou X."/>
            <person name="Han Y."/>
            <person name="Worley K."/>
            <person name="Muzny D."/>
            <person name="Gibbs R."/>
        </authorList>
    </citation>
    <scope>NUCLEOTIDE SEQUENCE</scope>
    <source>
        <strain evidence="10">HAZT.00-mixed</strain>
        <tissue evidence="10">Whole organism</tissue>
    </source>
</reference>
<dbReference type="PANTHER" id="PTHR21508">
    <property type="entry name" value="MITOGUARDIN"/>
    <property type="match status" value="1"/>
</dbReference>
<dbReference type="AlphaFoldDB" id="A0A6A0H3S6"/>
<dbReference type="InterPro" id="IPR019392">
    <property type="entry name" value="Miga"/>
</dbReference>
<feature type="compositionally biased region" description="Polar residues" evidence="8">
    <location>
        <begin position="101"/>
        <end position="141"/>
    </location>
</feature>
<evidence type="ECO:0000256" key="3">
    <source>
        <dbReference type="ARBA" id="ARBA00022692"/>
    </source>
</evidence>
<feature type="transmembrane region" description="Helical" evidence="9">
    <location>
        <begin position="40"/>
        <end position="59"/>
    </location>
</feature>
<dbReference type="Proteomes" id="UP000711488">
    <property type="component" value="Unassembled WGS sequence"/>
</dbReference>
<evidence type="ECO:0000256" key="5">
    <source>
        <dbReference type="ARBA" id="ARBA00022989"/>
    </source>
</evidence>
<evidence type="ECO:0000256" key="8">
    <source>
        <dbReference type="SAM" id="MobiDB-lite"/>
    </source>
</evidence>
<dbReference type="GO" id="GO:0005741">
    <property type="term" value="C:mitochondrial outer membrane"/>
    <property type="evidence" value="ECO:0007669"/>
    <property type="project" value="UniProtKB-SubCell"/>
</dbReference>
<name>A0A6A0H3S6_HYAAZ</name>
<reference evidence="10" key="2">
    <citation type="journal article" date="2018" name="Environ. Sci. Technol.">
        <title>The Toxicogenome of Hyalella azteca: A Model for Sediment Ecotoxicology and Evolutionary Toxicology.</title>
        <authorList>
            <person name="Poynton H.C."/>
            <person name="Hasenbein S."/>
            <person name="Benoit J.B."/>
            <person name="Sepulveda M.S."/>
            <person name="Poelchau M.F."/>
            <person name="Hughes D.S.T."/>
            <person name="Murali S.C."/>
            <person name="Chen S."/>
            <person name="Glastad K.M."/>
            <person name="Goodisman M.A.D."/>
            <person name="Werren J.H."/>
            <person name="Vineis J.H."/>
            <person name="Bowen J.L."/>
            <person name="Friedrich M."/>
            <person name="Jones J."/>
            <person name="Robertson H.M."/>
            <person name="Feyereisen R."/>
            <person name="Mechler-Hickson A."/>
            <person name="Mathers N."/>
            <person name="Lee C.E."/>
            <person name="Colbourne J.K."/>
            <person name="Biales A."/>
            <person name="Johnston J.S."/>
            <person name="Wellborn G.A."/>
            <person name="Rosendale A.J."/>
            <person name="Cridge A.G."/>
            <person name="Munoz-Torres M.C."/>
            <person name="Bain P.A."/>
            <person name="Manny A.R."/>
            <person name="Major K.M."/>
            <person name="Lambert F.N."/>
            <person name="Vulpe C.D."/>
            <person name="Tuck P."/>
            <person name="Blalock B.J."/>
            <person name="Lin Y.Y."/>
            <person name="Smith M.E."/>
            <person name="Ochoa-Acuna H."/>
            <person name="Chen M.M."/>
            <person name="Childers C.P."/>
            <person name="Qu J."/>
            <person name="Dugan S."/>
            <person name="Lee S.L."/>
            <person name="Chao H."/>
            <person name="Dinh H."/>
            <person name="Han Y."/>
            <person name="Doddapaneni H."/>
            <person name="Worley K.C."/>
            <person name="Muzny D.M."/>
            <person name="Gibbs R.A."/>
            <person name="Richards S."/>
        </authorList>
    </citation>
    <scope>NUCLEOTIDE SEQUENCE</scope>
    <source>
        <strain evidence="10">HAZT.00-mixed</strain>
        <tissue evidence="10">Whole organism</tissue>
    </source>
</reference>
<dbReference type="EMBL" id="JQDR03007647">
    <property type="protein sequence ID" value="KAA0198302.1"/>
    <property type="molecule type" value="Genomic_DNA"/>
</dbReference>
<sequence length="562" mass="61996">MPSRRQMNDLSLVPMASKPLIVLPSFAILTSIELTRGQKVVVACTCAGVVAVGIAARYLRRRRKICPTKSSLLRHDSSRAARRHKPLTILSPSGEVHSLGAGSSSSPGWNRSTARQSGSSVCGDSITSSGHHSLRPDTTPQQLGALGMEALNTALGCFEDALDGYSRSSHNHTLALTTHDEAEFIQSLQAVIDDAYSLQDRCEHLFLHEHSVLFRCPSSPDRDASHASGGGHSGARRTLTSASSMESFVSAQGDIADLRDLDDFDESQFPLYLVAVRLNESVGIPFSDAEYVCKVHCIRLASQLLFSKQENKDWFIESGRHIIADLMIKAGKDPKEAVMAYDAMLEYLDSCDWGLLEEELRGRGVVAITFYDVVLDFILLDAFEDLDKPPSSVTAVVQNRWLSNSFKESALSTAVWSILKAKRRMLKHQDGFIAHFYDITEHISPVLALGFLGPDEELKQVCTYFKVGLLLQESGSLYLLQGGSPAVVEWQSAPTSRRVAVCTYFKVGIRMEGGSVEQIMSLLYDMFSFTSARYTSVEELACDLLRMTHERFTLISKHMALT</sequence>
<dbReference type="PANTHER" id="PTHR21508:SF5">
    <property type="entry name" value="MITOGUARDIN"/>
    <property type="match status" value="1"/>
</dbReference>
<organism evidence="10">
    <name type="scientific">Hyalella azteca</name>
    <name type="common">Amphipod</name>
    <dbReference type="NCBI Taxonomy" id="294128"/>
    <lineage>
        <taxon>Eukaryota</taxon>
        <taxon>Metazoa</taxon>
        <taxon>Ecdysozoa</taxon>
        <taxon>Arthropoda</taxon>
        <taxon>Crustacea</taxon>
        <taxon>Multicrustacea</taxon>
        <taxon>Malacostraca</taxon>
        <taxon>Eumalacostraca</taxon>
        <taxon>Peracarida</taxon>
        <taxon>Amphipoda</taxon>
        <taxon>Senticaudata</taxon>
        <taxon>Talitrida</taxon>
        <taxon>Talitroidea</taxon>
        <taxon>Hyalellidae</taxon>
        <taxon>Hyalella</taxon>
    </lineage>
</organism>
<feature type="region of interest" description="Disordered" evidence="8">
    <location>
        <begin position="74"/>
        <end position="141"/>
    </location>
</feature>
<evidence type="ECO:0000256" key="4">
    <source>
        <dbReference type="ARBA" id="ARBA00022787"/>
    </source>
</evidence>
<comment type="subcellular location">
    <subcellularLocation>
        <location evidence="1">Mitochondrion outer membrane</location>
    </subcellularLocation>
</comment>
<keyword evidence="3 9" id="KW-0812">Transmembrane</keyword>
<evidence type="ECO:0008006" key="11">
    <source>
        <dbReference type="Google" id="ProtNLM"/>
    </source>
</evidence>
<dbReference type="Pfam" id="PF10265">
    <property type="entry name" value="Miga"/>
    <property type="match status" value="2"/>
</dbReference>
<reference evidence="10" key="3">
    <citation type="submission" date="2019-06" db="EMBL/GenBank/DDBJ databases">
        <authorList>
            <person name="Poynton C."/>
            <person name="Hasenbein S."/>
            <person name="Benoit J.B."/>
            <person name="Sepulveda M.S."/>
            <person name="Poelchau M.F."/>
            <person name="Murali S.C."/>
            <person name="Chen S."/>
            <person name="Glastad K.M."/>
            <person name="Werren J.H."/>
            <person name="Vineis J.H."/>
            <person name="Bowen J.L."/>
            <person name="Friedrich M."/>
            <person name="Jones J."/>
            <person name="Robertson H.M."/>
            <person name="Feyereisen R."/>
            <person name="Mechler-Hickson A."/>
            <person name="Mathers N."/>
            <person name="Lee C.E."/>
            <person name="Colbourne J.K."/>
            <person name="Biales A."/>
            <person name="Johnston J.S."/>
            <person name="Wellborn G.A."/>
            <person name="Rosendale A.J."/>
            <person name="Cridge A.G."/>
            <person name="Munoz-Torres M.C."/>
            <person name="Bain P.A."/>
            <person name="Manny A.R."/>
            <person name="Major K.M."/>
            <person name="Lambert F.N."/>
            <person name="Vulpe C.D."/>
            <person name="Tuck P."/>
            <person name="Blalock B.J."/>
            <person name="Lin Y.-Y."/>
            <person name="Smith M.E."/>
            <person name="Ochoa-Acuna H."/>
            <person name="Chen M.-J.M."/>
            <person name="Childers C.P."/>
            <person name="Qu J."/>
            <person name="Dugan S."/>
            <person name="Lee S.L."/>
            <person name="Chao H."/>
            <person name="Dinh H."/>
            <person name="Han Y."/>
            <person name="Doddapaneni H."/>
            <person name="Worley K.C."/>
            <person name="Muzny D.M."/>
            <person name="Gibbs R.A."/>
            <person name="Richards S."/>
        </authorList>
    </citation>
    <scope>NUCLEOTIDE SEQUENCE</scope>
    <source>
        <strain evidence="10">HAZT.00-mixed</strain>
        <tissue evidence="10">Whole organism</tissue>
    </source>
</reference>
<evidence type="ECO:0000256" key="2">
    <source>
        <dbReference type="ARBA" id="ARBA00008969"/>
    </source>
</evidence>
<comment type="similarity">
    <text evidence="2">Belongs to the mitoguardin family.</text>
</comment>
<evidence type="ECO:0000256" key="7">
    <source>
        <dbReference type="ARBA" id="ARBA00023136"/>
    </source>
</evidence>
<keyword evidence="7 9" id="KW-0472">Membrane</keyword>
<evidence type="ECO:0000256" key="1">
    <source>
        <dbReference type="ARBA" id="ARBA00004294"/>
    </source>
</evidence>
<gene>
    <name evidence="10" type="ORF">HAZT_HAZT007395</name>
</gene>
<evidence type="ECO:0000256" key="9">
    <source>
        <dbReference type="SAM" id="Phobius"/>
    </source>
</evidence>
<keyword evidence="6" id="KW-0496">Mitochondrion</keyword>
<keyword evidence="5 9" id="KW-1133">Transmembrane helix</keyword>
<dbReference type="GO" id="GO:0008053">
    <property type="term" value="P:mitochondrial fusion"/>
    <property type="evidence" value="ECO:0007669"/>
    <property type="project" value="InterPro"/>
</dbReference>
<proteinExistence type="inferred from homology"/>
<protein>
    <recommendedName>
        <fullName evidence="11">Mitoguardin</fullName>
    </recommendedName>
</protein>
<evidence type="ECO:0000313" key="10">
    <source>
        <dbReference type="EMBL" id="KAA0198302.1"/>
    </source>
</evidence>
<evidence type="ECO:0000256" key="6">
    <source>
        <dbReference type="ARBA" id="ARBA00023128"/>
    </source>
</evidence>
<comment type="caution">
    <text evidence="10">The sequence shown here is derived from an EMBL/GenBank/DDBJ whole genome shotgun (WGS) entry which is preliminary data.</text>
</comment>
<keyword evidence="4" id="KW-1000">Mitochondrion outer membrane</keyword>